<dbReference type="KEGG" id="scl:sce9255"/>
<keyword evidence="1" id="KW-0812">Transmembrane</keyword>
<proteinExistence type="predicted"/>
<sequence length="57" mass="5974">MGERSWGRKSWILRPLLGSVARITAIAAFVAITAGAPRAGHDGGGGSRPMLRGCVKR</sequence>
<dbReference type="Proteomes" id="UP000002139">
    <property type="component" value="Chromosome"/>
</dbReference>
<dbReference type="EMBL" id="AM746676">
    <property type="protein sequence ID" value="CAN99428.1"/>
    <property type="molecule type" value="Genomic_DNA"/>
</dbReference>
<keyword evidence="1" id="KW-1133">Transmembrane helix</keyword>
<dbReference type="AlphaFoldDB" id="A9GE14"/>
<gene>
    <name evidence="2" type="ordered locus">sce9255</name>
</gene>
<accession>A9GE14</accession>
<keyword evidence="1" id="KW-0472">Membrane</keyword>
<evidence type="ECO:0000313" key="3">
    <source>
        <dbReference type="Proteomes" id="UP000002139"/>
    </source>
</evidence>
<evidence type="ECO:0000256" key="1">
    <source>
        <dbReference type="SAM" id="Phobius"/>
    </source>
</evidence>
<keyword evidence="3" id="KW-1185">Reference proteome</keyword>
<dbReference type="HOGENOM" id="CLU_2994346_0_0_7"/>
<feature type="transmembrane region" description="Helical" evidence="1">
    <location>
        <begin position="12"/>
        <end position="32"/>
    </location>
</feature>
<name>A9GE14_SORC5</name>
<evidence type="ECO:0000313" key="2">
    <source>
        <dbReference type="EMBL" id="CAN99428.1"/>
    </source>
</evidence>
<protein>
    <submittedName>
        <fullName evidence="2">Secreted protein</fullName>
    </submittedName>
</protein>
<organism evidence="2 3">
    <name type="scientific">Sorangium cellulosum (strain So ce56)</name>
    <name type="common">Polyangium cellulosum (strain So ce56)</name>
    <dbReference type="NCBI Taxonomy" id="448385"/>
    <lineage>
        <taxon>Bacteria</taxon>
        <taxon>Pseudomonadati</taxon>
        <taxon>Myxococcota</taxon>
        <taxon>Polyangia</taxon>
        <taxon>Polyangiales</taxon>
        <taxon>Polyangiaceae</taxon>
        <taxon>Sorangium</taxon>
    </lineage>
</organism>
<reference evidence="2 3" key="1">
    <citation type="journal article" date="2007" name="Nat. Biotechnol.">
        <title>Complete genome sequence of the myxobacterium Sorangium cellulosum.</title>
        <authorList>
            <person name="Schneiker S."/>
            <person name="Perlova O."/>
            <person name="Kaiser O."/>
            <person name="Gerth K."/>
            <person name="Alici A."/>
            <person name="Altmeyer M.O."/>
            <person name="Bartels D."/>
            <person name="Bekel T."/>
            <person name="Beyer S."/>
            <person name="Bode E."/>
            <person name="Bode H.B."/>
            <person name="Bolten C.J."/>
            <person name="Choudhuri J.V."/>
            <person name="Doss S."/>
            <person name="Elnakady Y.A."/>
            <person name="Frank B."/>
            <person name="Gaigalat L."/>
            <person name="Goesmann A."/>
            <person name="Groeger C."/>
            <person name="Gross F."/>
            <person name="Jelsbak L."/>
            <person name="Jelsbak L."/>
            <person name="Kalinowski J."/>
            <person name="Kegler C."/>
            <person name="Knauber T."/>
            <person name="Konietzny S."/>
            <person name="Kopp M."/>
            <person name="Krause L."/>
            <person name="Krug D."/>
            <person name="Linke B."/>
            <person name="Mahmud T."/>
            <person name="Martinez-Arias R."/>
            <person name="McHardy A.C."/>
            <person name="Merai M."/>
            <person name="Meyer F."/>
            <person name="Mormann S."/>
            <person name="Munoz-Dorado J."/>
            <person name="Perez J."/>
            <person name="Pradella S."/>
            <person name="Rachid S."/>
            <person name="Raddatz G."/>
            <person name="Rosenau F."/>
            <person name="Rueckert C."/>
            <person name="Sasse F."/>
            <person name="Scharfe M."/>
            <person name="Schuster S.C."/>
            <person name="Suen G."/>
            <person name="Treuner-Lange A."/>
            <person name="Velicer G.J."/>
            <person name="Vorholter F.-J."/>
            <person name="Weissman K.J."/>
            <person name="Welch R.D."/>
            <person name="Wenzel S.C."/>
            <person name="Whitworth D.E."/>
            <person name="Wilhelm S."/>
            <person name="Wittmann C."/>
            <person name="Bloecker H."/>
            <person name="Puehler A."/>
            <person name="Mueller R."/>
        </authorList>
    </citation>
    <scope>NUCLEOTIDE SEQUENCE [LARGE SCALE GENOMIC DNA]</scope>
    <source>
        <strain evidence="3">So ce56</strain>
    </source>
</reference>